<dbReference type="PANTHER" id="PTHR33164">
    <property type="entry name" value="TRANSCRIPTIONAL REGULATOR, MARR FAMILY"/>
    <property type="match status" value="1"/>
</dbReference>
<sequence>MKNNIGSKIILATDCNMENNISSLYVECLRLVERLHRGLLDVTRDEFERQGRSDVNAVQALLLFNIGDLELTAGELRSRGYYLGSNVSYNLKKMIDLDFIKCQRSRIDKRSIRISLTQSGKEVAETISKLYQRHIESIDKVGGLSVDDFIEMNKLLQRLNRFWGDQIAYRL</sequence>
<dbReference type="PROSITE" id="PS50995">
    <property type="entry name" value="HTH_MARR_2"/>
    <property type="match status" value="1"/>
</dbReference>
<dbReference type="InterPro" id="IPR036390">
    <property type="entry name" value="WH_DNA-bd_sf"/>
</dbReference>
<evidence type="ECO:0000256" key="1">
    <source>
        <dbReference type="ARBA" id="ARBA00023015"/>
    </source>
</evidence>
<dbReference type="AlphaFoldDB" id="A0A424FMP5"/>
<feature type="domain" description="HTH marR-type" evidence="4">
    <location>
        <begin position="25"/>
        <end position="164"/>
    </location>
</feature>
<gene>
    <name evidence="5" type="ORF">C0030_002355</name>
</gene>
<dbReference type="Proteomes" id="UP000236895">
    <property type="component" value="Unassembled WGS sequence"/>
</dbReference>
<dbReference type="PANTHER" id="PTHR33164:SF102">
    <property type="entry name" value="TRANSCRIPTIONAL REGULATORY PROTEIN"/>
    <property type="match status" value="1"/>
</dbReference>
<evidence type="ECO:0000313" key="6">
    <source>
        <dbReference type="Proteomes" id="UP000236895"/>
    </source>
</evidence>
<dbReference type="SUPFAM" id="SSF46785">
    <property type="entry name" value="Winged helix' DNA-binding domain"/>
    <property type="match status" value="1"/>
</dbReference>
<evidence type="ECO:0000256" key="2">
    <source>
        <dbReference type="ARBA" id="ARBA00023125"/>
    </source>
</evidence>
<keyword evidence="1" id="KW-0805">Transcription regulation</keyword>
<dbReference type="InterPro" id="IPR036388">
    <property type="entry name" value="WH-like_DNA-bd_sf"/>
</dbReference>
<keyword evidence="2" id="KW-0238">DNA-binding</keyword>
<dbReference type="EMBL" id="PKRU02000010">
    <property type="protein sequence ID" value="RPD37440.1"/>
    <property type="molecule type" value="Genomic_DNA"/>
</dbReference>
<evidence type="ECO:0000313" key="5">
    <source>
        <dbReference type="EMBL" id="RPD37440.1"/>
    </source>
</evidence>
<dbReference type="RefSeq" id="WP_103846797.1">
    <property type="nucleotide sequence ID" value="NZ_PKRU02000010.1"/>
</dbReference>
<dbReference type="GO" id="GO:0003700">
    <property type="term" value="F:DNA-binding transcription factor activity"/>
    <property type="evidence" value="ECO:0007669"/>
    <property type="project" value="InterPro"/>
</dbReference>
<dbReference type="NCBIfam" id="NF047395">
    <property type="entry name" value="TransRegLtdR"/>
    <property type="match status" value="1"/>
</dbReference>
<dbReference type="InterPro" id="IPR039422">
    <property type="entry name" value="MarR/SlyA-like"/>
</dbReference>
<keyword evidence="3" id="KW-0804">Transcription</keyword>
<comment type="caution">
    <text evidence="5">The sequence shown here is derived from an EMBL/GenBank/DDBJ whole genome shotgun (WGS) entry which is preliminary data.</text>
</comment>
<proteinExistence type="predicted"/>
<dbReference type="PROSITE" id="PS01117">
    <property type="entry name" value="HTH_MARR_1"/>
    <property type="match status" value="1"/>
</dbReference>
<dbReference type="Gene3D" id="1.10.10.10">
    <property type="entry name" value="Winged helix-like DNA-binding domain superfamily/Winged helix DNA-binding domain"/>
    <property type="match status" value="1"/>
</dbReference>
<dbReference type="GO" id="GO:0006950">
    <property type="term" value="P:response to stress"/>
    <property type="evidence" value="ECO:0007669"/>
    <property type="project" value="TreeGrafter"/>
</dbReference>
<accession>A0A424FMP5</accession>
<organism evidence="5 6">
    <name type="scientific">Candidatus Liberibacter solanacearum</name>
    <dbReference type="NCBI Taxonomy" id="556287"/>
    <lineage>
        <taxon>Bacteria</taxon>
        <taxon>Pseudomonadati</taxon>
        <taxon>Pseudomonadota</taxon>
        <taxon>Alphaproteobacteria</taxon>
        <taxon>Hyphomicrobiales</taxon>
        <taxon>Rhizobiaceae</taxon>
        <taxon>Liberibacter</taxon>
    </lineage>
</organism>
<dbReference type="GO" id="GO:0003677">
    <property type="term" value="F:DNA binding"/>
    <property type="evidence" value="ECO:0007669"/>
    <property type="project" value="UniProtKB-KW"/>
</dbReference>
<reference evidence="5 6" key="1">
    <citation type="submission" date="2018-11" db="EMBL/GenBank/DDBJ databases">
        <title>Genome Analysis of Haplotype D of Candidatus Liberibacter Solanacearum.</title>
        <authorList>
            <person name="Katsir L."/>
            <person name="Ruan Z."/>
            <person name="Santos Garcia D."/>
            <person name="Piasezky A."/>
            <person name="Jiang J."/>
            <person name="Sela N."/>
            <person name="Freilich S."/>
            <person name="Bahar O."/>
        </authorList>
    </citation>
    <scope>NUCLEOTIDE SEQUENCE [LARGE SCALE GENOMIC DNA]</scope>
    <source>
        <strain evidence="6">haplotype D1</strain>
    </source>
</reference>
<name>A0A424FMP5_9HYPH</name>
<protein>
    <submittedName>
        <fullName evidence="5">MarR family transcriptional regulator</fullName>
    </submittedName>
</protein>
<dbReference type="InterPro" id="IPR000835">
    <property type="entry name" value="HTH_MarR-typ"/>
</dbReference>
<dbReference type="SMART" id="SM00347">
    <property type="entry name" value="HTH_MARR"/>
    <property type="match status" value="1"/>
</dbReference>
<dbReference type="Pfam" id="PF12802">
    <property type="entry name" value="MarR_2"/>
    <property type="match status" value="1"/>
</dbReference>
<dbReference type="InterPro" id="IPR023187">
    <property type="entry name" value="Tscrpt_reg_MarR-type_CS"/>
</dbReference>
<evidence type="ECO:0000259" key="4">
    <source>
        <dbReference type="PROSITE" id="PS50995"/>
    </source>
</evidence>
<evidence type="ECO:0000256" key="3">
    <source>
        <dbReference type="ARBA" id="ARBA00023163"/>
    </source>
</evidence>